<evidence type="ECO:0000313" key="1">
    <source>
        <dbReference type="EMBL" id="KNX41713.1"/>
    </source>
</evidence>
<proteinExistence type="predicted"/>
<dbReference type="PATRIC" id="fig|74031.6.peg.1717"/>
<evidence type="ECO:0000313" key="2">
    <source>
        <dbReference type="Proteomes" id="UP000037046"/>
    </source>
</evidence>
<gene>
    <name evidence="1" type="ORF">ROTO_16840</name>
</gene>
<keyword evidence="2" id="KW-1185">Reference proteome</keyword>
<evidence type="ECO:0008006" key="3">
    <source>
        <dbReference type="Google" id="ProtNLM"/>
    </source>
</evidence>
<dbReference type="OrthoDB" id="940717at2"/>
<sequence length="225" mass="25411">MPLDDAILGRGVYTPREAARLIGTSAQQVLRWTRGSGPNPPLWHAHYQFLDEDITEISFLDLVEVRVVAALRRASISLQAIRFAISFAEEKYELDRPLASQSFKTDGTEILMDAVEKDGEFVSLSKKRPGQKVFREIISQSLNDLEYEGNLAARWRPRQFSSVIIDPSRHFGDPILDKYGVSTGVVSREFQEFNDLAYLSKIYEIPSAELKACISFEQSLDEAHG</sequence>
<protein>
    <recommendedName>
        <fullName evidence="3">DUF433 domain-containing protein</fullName>
    </recommendedName>
</protein>
<accession>A0A0L6CW31</accession>
<comment type="caution">
    <text evidence="1">The sequence shown here is derived from an EMBL/GenBank/DDBJ whole genome shotgun (WGS) entry which is preliminary data.</text>
</comment>
<dbReference type="Proteomes" id="UP000037046">
    <property type="component" value="Unassembled WGS sequence"/>
</dbReference>
<dbReference type="AlphaFoldDB" id="A0A0L6CW31"/>
<reference evidence="2" key="1">
    <citation type="submission" date="2015-07" db="EMBL/GenBank/DDBJ databases">
        <title>Draft Genome Sequence of Roseovarius tolerans EL-164, a producer of N-Acylated Alanine Methyl Esters (NAMEs).</title>
        <authorList>
            <person name="Voget S."/>
            <person name="Bruns H."/>
            <person name="Wagner-Doebler I."/>
            <person name="Schulz S."/>
            <person name="Daniel R."/>
        </authorList>
    </citation>
    <scope>NUCLEOTIDE SEQUENCE [LARGE SCALE GENOMIC DNA]</scope>
    <source>
        <strain evidence="2">EL-164</strain>
    </source>
</reference>
<dbReference type="RefSeq" id="WP_152911629.1">
    <property type="nucleotide sequence ID" value="NZ_CP118494.1"/>
</dbReference>
<name>A0A0L6CW31_9RHOB</name>
<organism evidence="1 2">
    <name type="scientific">Roseovarius tolerans</name>
    <dbReference type="NCBI Taxonomy" id="74031"/>
    <lineage>
        <taxon>Bacteria</taxon>
        <taxon>Pseudomonadati</taxon>
        <taxon>Pseudomonadota</taxon>
        <taxon>Alphaproteobacteria</taxon>
        <taxon>Rhodobacterales</taxon>
        <taxon>Roseobacteraceae</taxon>
        <taxon>Roseovarius</taxon>
    </lineage>
</organism>
<dbReference type="EMBL" id="LGVV01000018">
    <property type="protein sequence ID" value="KNX41713.1"/>
    <property type="molecule type" value="Genomic_DNA"/>
</dbReference>